<dbReference type="RefSeq" id="WP_213412661.1">
    <property type="nucleotide sequence ID" value="NZ_BOVK01000036.1"/>
</dbReference>
<organism evidence="2 3">
    <name type="scientific">Xylanibacillus composti</name>
    <dbReference type="NCBI Taxonomy" id="1572762"/>
    <lineage>
        <taxon>Bacteria</taxon>
        <taxon>Bacillati</taxon>
        <taxon>Bacillota</taxon>
        <taxon>Bacilli</taxon>
        <taxon>Bacillales</taxon>
        <taxon>Paenibacillaceae</taxon>
        <taxon>Xylanibacillus</taxon>
    </lineage>
</organism>
<evidence type="ECO:0000313" key="2">
    <source>
        <dbReference type="EMBL" id="GIQ69876.1"/>
    </source>
</evidence>
<comment type="caution">
    <text evidence="2">The sequence shown here is derived from an EMBL/GenBank/DDBJ whole genome shotgun (WGS) entry which is preliminary data.</text>
</comment>
<evidence type="ECO:0000313" key="3">
    <source>
        <dbReference type="Proteomes" id="UP000677918"/>
    </source>
</evidence>
<evidence type="ECO:0000256" key="1">
    <source>
        <dbReference type="SAM" id="Phobius"/>
    </source>
</evidence>
<reference evidence="2" key="1">
    <citation type="submission" date="2021-04" db="EMBL/GenBank/DDBJ databases">
        <title>Draft genome sequence of Xylanibacillus composti strain K13.</title>
        <authorList>
            <person name="Uke A."/>
            <person name="Chhe C."/>
            <person name="Baramee S."/>
            <person name="Kosugi A."/>
        </authorList>
    </citation>
    <scope>NUCLEOTIDE SEQUENCE</scope>
    <source>
        <strain evidence="2">K13</strain>
    </source>
</reference>
<keyword evidence="1" id="KW-1133">Transmembrane helix</keyword>
<keyword evidence="1" id="KW-0812">Transmembrane</keyword>
<dbReference type="Proteomes" id="UP000677918">
    <property type="component" value="Unassembled WGS sequence"/>
</dbReference>
<feature type="transmembrane region" description="Helical" evidence="1">
    <location>
        <begin position="6"/>
        <end position="23"/>
    </location>
</feature>
<sequence length="79" mass="8447">MEFQAYDVALVPLIVSLVGVFRAAGLPVRWLPFTAIVLGLAAGFVYIAPEDPRQAVLFGLIMGTSAIGAYSGCKNTFRK</sequence>
<feature type="transmembrane region" description="Helical" evidence="1">
    <location>
        <begin position="30"/>
        <end position="49"/>
    </location>
</feature>
<protein>
    <recommendedName>
        <fullName evidence="4">Holin</fullName>
    </recommendedName>
</protein>
<name>A0A8J4M3U7_9BACL</name>
<dbReference type="EMBL" id="BOVK01000036">
    <property type="protein sequence ID" value="GIQ69876.1"/>
    <property type="molecule type" value="Genomic_DNA"/>
</dbReference>
<proteinExistence type="predicted"/>
<dbReference type="AlphaFoldDB" id="A0A8J4M3U7"/>
<evidence type="ECO:0008006" key="4">
    <source>
        <dbReference type="Google" id="ProtNLM"/>
    </source>
</evidence>
<keyword evidence="3" id="KW-1185">Reference proteome</keyword>
<accession>A0A8J4M3U7</accession>
<gene>
    <name evidence="2" type="ORF">XYCOK13_27000</name>
</gene>
<feature type="transmembrane region" description="Helical" evidence="1">
    <location>
        <begin position="55"/>
        <end position="73"/>
    </location>
</feature>
<keyword evidence="1" id="KW-0472">Membrane</keyword>